<dbReference type="SUPFAM" id="SSF158634">
    <property type="entry name" value="RPA2825-like"/>
    <property type="match status" value="1"/>
</dbReference>
<comment type="caution">
    <text evidence="3">The sequence shown here is derived from an EMBL/GenBank/DDBJ whole genome shotgun (WGS) entry which is preliminary data.</text>
</comment>
<protein>
    <submittedName>
        <fullName evidence="3">DUF3597 domain-containing protein</fullName>
    </submittedName>
</protein>
<feature type="domain" description="DUF3597" evidence="2">
    <location>
        <begin position="3"/>
        <end position="145"/>
    </location>
</feature>
<keyword evidence="4" id="KW-1185">Reference proteome</keyword>
<reference evidence="3 4" key="1">
    <citation type="submission" date="2024-09" db="EMBL/GenBank/DDBJ databases">
        <authorList>
            <person name="Sun Q."/>
            <person name="Mori K."/>
        </authorList>
    </citation>
    <scope>NUCLEOTIDE SEQUENCE [LARGE SCALE GENOMIC DNA]</scope>
    <source>
        <strain evidence="3 4">KCTC 52403</strain>
    </source>
</reference>
<organism evidence="3 4">
    <name type="scientific">Luteimonas padinae</name>
    <dbReference type="NCBI Taxonomy" id="1714359"/>
    <lineage>
        <taxon>Bacteria</taxon>
        <taxon>Pseudomonadati</taxon>
        <taxon>Pseudomonadota</taxon>
        <taxon>Gammaproteobacteria</taxon>
        <taxon>Lysobacterales</taxon>
        <taxon>Lysobacteraceae</taxon>
        <taxon>Luteimonas</taxon>
    </lineage>
</organism>
<gene>
    <name evidence="3" type="ORF">ACFFFU_06815</name>
</gene>
<sequence>MGLFSKIRDRILGRKTESAASPAATTQGAKPAPVIFDGGKDDPKVAPPALHPAPPVAAAPAAAPEPVDVEAVLAAMAAEKGGQSDWRRSIVDLLKLLDLDSSLDARKELAAELGVNAGAHGSAEQNIALHKAVMRKLAENGGKVPDDLKD</sequence>
<dbReference type="Pfam" id="PF12200">
    <property type="entry name" value="DUF3597"/>
    <property type="match status" value="1"/>
</dbReference>
<evidence type="ECO:0000313" key="3">
    <source>
        <dbReference type="EMBL" id="MFC0717458.1"/>
    </source>
</evidence>
<evidence type="ECO:0000259" key="2">
    <source>
        <dbReference type="Pfam" id="PF12200"/>
    </source>
</evidence>
<dbReference type="RefSeq" id="WP_189497858.1">
    <property type="nucleotide sequence ID" value="NZ_BMZT01000008.1"/>
</dbReference>
<feature type="region of interest" description="Disordered" evidence="1">
    <location>
        <begin position="15"/>
        <end position="61"/>
    </location>
</feature>
<accession>A0ABV6SVJ2</accession>
<feature type="compositionally biased region" description="Pro residues" evidence="1">
    <location>
        <begin position="45"/>
        <end position="57"/>
    </location>
</feature>
<name>A0ABV6SVJ2_9GAMM</name>
<evidence type="ECO:0000313" key="4">
    <source>
        <dbReference type="Proteomes" id="UP001589898"/>
    </source>
</evidence>
<evidence type="ECO:0000256" key="1">
    <source>
        <dbReference type="SAM" id="MobiDB-lite"/>
    </source>
</evidence>
<dbReference type="EMBL" id="JBHLTF010000028">
    <property type="protein sequence ID" value="MFC0717458.1"/>
    <property type="molecule type" value="Genomic_DNA"/>
</dbReference>
<dbReference type="InterPro" id="IPR022016">
    <property type="entry name" value="DUF3597"/>
</dbReference>
<dbReference type="Proteomes" id="UP001589898">
    <property type="component" value="Unassembled WGS sequence"/>
</dbReference>
<proteinExistence type="predicted"/>